<dbReference type="EMBL" id="BROD01000001">
    <property type="protein sequence ID" value="GKX67482.1"/>
    <property type="molecule type" value="Genomic_DNA"/>
</dbReference>
<sequence length="278" mass="32564">MLDLYYSDIKKYIHFTHVPVKFRHTEFHLHDYFEIYFFISGNAKYFIEKQVYSLNYGDLIITNNNEIHKSVVVPDEIYDVIYMQIDPKLIKSLSSPKYDLLNCFTNRPHGKNNKIFLEEKQLNAVIELLGKIEQAYNSTALGLEILLISYLLELLMIINFSFNENTEAAESPASSDTLTSILEYIDLNLSKDLSLQALEDKFNLDRFYLSRLFKKNVGSTLHEYILFKRLALAKRLLENKKSVTEACEVSGFNDYYHFIRIFKKYVGTSPGQYKKKFS</sequence>
<comment type="caution">
    <text evidence="1">The sequence shown here is derived from an EMBL/GenBank/DDBJ whole genome shotgun (WGS) entry which is preliminary data.</text>
</comment>
<proteinExistence type="predicted"/>
<reference evidence="1" key="1">
    <citation type="journal article" date="2025" name="Int. J. Syst. Evol. Microbiol.">
        <title>Inconstantimicrobium mannanitabidum sp. nov., a novel member of the family Clostridiaceae isolated from anoxic soil under the treatment of reductive soil disinfestation.</title>
        <authorList>
            <person name="Ueki A."/>
            <person name="Tonouchi A."/>
            <person name="Honma S."/>
            <person name="Kaku N."/>
            <person name="Ueki K."/>
        </authorList>
    </citation>
    <scope>NUCLEOTIDE SEQUENCE</scope>
    <source>
        <strain evidence="1">TW13</strain>
    </source>
</reference>
<keyword evidence="2" id="KW-1185">Reference proteome</keyword>
<protein>
    <submittedName>
        <fullName evidence="1">AraC family transcriptional regulator</fullName>
    </submittedName>
</protein>
<accession>A0ACB5RE89</accession>
<gene>
    <name evidence="1" type="ORF">rsdtw13_27400</name>
</gene>
<organism evidence="1 2">
    <name type="scientific">Inconstantimicrobium mannanitabidum</name>
    <dbReference type="NCBI Taxonomy" id="1604901"/>
    <lineage>
        <taxon>Bacteria</taxon>
        <taxon>Bacillati</taxon>
        <taxon>Bacillota</taxon>
        <taxon>Clostridia</taxon>
        <taxon>Eubacteriales</taxon>
        <taxon>Clostridiaceae</taxon>
        <taxon>Inconstantimicrobium</taxon>
    </lineage>
</organism>
<dbReference type="Proteomes" id="UP001058074">
    <property type="component" value="Unassembled WGS sequence"/>
</dbReference>
<name>A0ACB5RE89_9CLOT</name>
<evidence type="ECO:0000313" key="2">
    <source>
        <dbReference type="Proteomes" id="UP001058074"/>
    </source>
</evidence>
<evidence type="ECO:0000313" key="1">
    <source>
        <dbReference type="EMBL" id="GKX67482.1"/>
    </source>
</evidence>